<dbReference type="GO" id="GO:0016810">
    <property type="term" value="F:hydrolase activity, acting on carbon-nitrogen (but not peptide) bonds"/>
    <property type="evidence" value="ECO:0007669"/>
    <property type="project" value="InterPro"/>
</dbReference>
<comment type="caution">
    <text evidence="2">The sequence shown here is derived from an EMBL/GenBank/DDBJ whole genome shotgun (WGS) entry which is preliminary data.</text>
</comment>
<dbReference type="InterPro" id="IPR013108">
    <property type="entry name" value="Amidohydro_3"/>
</dbReference>
<dbReference type="Gene3D" id="3.20.20.140">
    <property type="entry name" value="Metal-dependent hydrolases"/>
    <property type="match status" value="1"/>
</dbReference>
<dbReference type="PANTHER" id="PTHR22642">
    <property type="entry name" value="IMIDAZOLONEPROPIONASE"/>
    <property type="match status" value="1"/>
</dbReference>
<protein>
    <recommendedName>
        <fullName evidence="1">Amidohydrolase 3 domain-containing protein</fullName>
    </recommendedName>
</protein>
<dbReference type="EMBL" id="JACIEZ010000001">
    <property type="protein sequence ID" value="MBB4063066.1"/>
    <property type="molecule type" value="Genomic_DNA"/>
</dbReference>
<dbReference type="Proteomes" id="UP000528286">
    <property type="component" value="Unassembled WGS sequence"/>
</dbReference>
<dbReference type="RefSeq" id="WP_183364267.1">
    <property type="nucleotide sequence ID" value="NZ_JACIEZ010000001.1"/>
</dbReference>
<dbReference type="SUPFAM" id="SSF51338">
    <property type="entry name" value="Composite domain of metallo-dependent hydrolases"/>
    <property type="match status" value="1"/>
</dbReference>
<dbReference type="InterPro" id="IPR032466">
    <property type="entry name" value="Metal_Hydrolase"/>
</dbReference>
<sequence>MTEAAGRAPDRILVNGRIFTLDPAKPWVEALAVSGGRIVATGSTGVIESMAGAGTDRIDLGGRMAMPGFVDVHNHVLMGGTAELFERRFPGSASVEEICAEVRAAAETLEPGQWIFGSQWGADRIAELNTVEALKKLDEASLGHPVLLRDETAHNRWVNSEALRLCGLTDDSEDPAEGALGRDPRNGKLTGILIESAAGIAERVANQYFTSAMAEAAVAQAVRSLNSYGITAFQDAASVLSILEALRAVEDKGQLTAWAVTSLPLIEPSFMFGVSGEALLARRDEFVSAKVRPNFTKIFLDGVPGARTAAFHEPYVDDPAFERGHRGHTLVTFPELVRYIDLSEKMGMGLKIHCTGDASVSQMLDAVEAVRHFNGPPTVLHHIAHASYVRPEDIPRFAKLGVVADLCPMIWFPTTFLDGHRQVMGKERADRFWPNRDFLDAGTLVAGGSDWPVSPFPAPFSGIEGLVTRENPVGAFPGEKLWAEQAITLEEAIAIYTINSARAAGLGEETGSLVPGKSADLIVLDQNLFEIPENRISHTKVLTTYFEGQPVFQR</sequence>
<gene>
    <name evidence="2" type="ORF">GGR23_000227</name>
</gene>
<dbReference type="PANTHER" id="PTHR22642:SF2">
    <property type="entry name" value="PROTEIN LONG AFTER FAR-RED 3"/>
    <property type="match status" value="1"/>
</dbReference>
<proteinExistence type="predicted"/>
<dbReference type="InterPro" id="IPR011059">
    <property type="entry name" value="Metal-dep_hydrolase_composite"/>
</dbReference>
<evidence type="ECO:0000313" key="3">
    <source>
        <dbReference type="Proteomes" id="UP000528286"/>
    </source>
</evidence>
<dbReference type="Gene3D" id="2.30.40.10">
    <property type="entry name" value="Urease, subunit C, domain 1"/>
    <property type="match status" value="1"/>
</dbReference>
<keyword evidence="3" id="KW-1185">Reference proteome</keyword>
<evidence type="ECO:0000259" key="1">
    <source>
        <dbReference type="Pfam" id="PF07969"/>
    </source>
</evidence>
<dbReference type="InterPro" id="IPR033932">
    <property type="entry name" value="YtcJ-like"/>
</dbReference>
<organism evidence="2 3">
    <name type="scientific">Gellertiella hungarica</name>
    <dbReference type="NCBI Taxonomy" id="1572859"/>
    <lineage>
        <taxon>Bacteria</taxon>
        <taxon>Pseudomonadati</taxon>
        <taxon>Pseudomonadota</taxon>
        <taxon>Alphaproteobacteria</taxon>
        <taxon>Hyphomicrobiales</taxon>
        <taxon>Rhizobiaceae</taxon>
        <taxon>Gellertiella</taxon>
    </lineage>
</organism>
<evidence type="ECO:0000313" key="2">
    <source>
        <dbReference type="EMBL" id="MBB4063066.1"/>
    </source>
</evidence>
<feature type="domain" description="Amidohydrolase 3" evidence="1">
    <location>
        <begin position="58"/>
        <end position="552"/>
    </location>
</feature>
<name>A0A7W6J309_9HYPH</name>
<dbReference type="Pfam" id="PF07969">
    <property type="entry name" value="Amidohydro_3"/>
    <property type="match status" value="1"/>
</dbReference>
<reference evidence="2 3" key="1">
    <citation type="submission" date="2020-08" db="EMBL/GenBank/DDBJ databases">
        <title>Genomic Encyclopedia of Type Strains, Phase IV (KMG-IV): sequencing the most valuable type-strain genomes for metagenomic binning, comparative biology and taxonomic classification.</title>
        <authorList>
            <person name="Goeker M."/>
        </authorList>
    </citation>
    <scope>NUCLEOTIDE SEQUENCE [LARGE SCALE GENOMIC DNA]</scope>
    <source>
        <strain evidence="2 3">DSM 29853</strain>
    </source>
</reference>
<accession>A0A7W6J309</accession>
<dbReference type="SUPFAM" id="SSF51556">
    <property type="entry name" value="Metallo-dependent hydrolases"/>
    <property type="match status" value="1"/>
</dbReference>
<dbReference type="AlphaFoldDB" id="A0A7W6J309"/>
<dbReference type="CDD" id="cd01300">
    <property type="entry name" value="YtcJ_like"/>
    <property type="match status" value="1"/>
</dbReference>
<dbReference type="Gene3D" id="3.10.310.70">
    <property type="match status" value="1"/>
</dbReference>